<reference evidence="2 3" key="1">
    <citation type="submission" date="2020-07" db="EMBL/GenBank/DDBJ databases">
        <title>Sequencing the genomes of 1000 actinobacteria strains.</title>
        <authorList>
            <person name="Klenk H.-P."/>
        </authorList>
    </citation>
    <scope>NUCLEOTIDE SEQUENCE [LARGE SCALE GENOMIC DNA]</scope>
    <source>
        <strain evidence="2 3">DSM 23871</strain>
    </source>
</reference>
<name>A0A852T278_9MICO</name>
<feature type="transmembrane region" description="Helical" evidence="1">
    <location>
        <begin position="24"/>
        <end position="46"/>
    </location>
</feature>
<evidence type="ECO:0000313" key="3">
    <source>
        <dbReference type="Proteomes" id="UP000589620"/>
    </source>
</evidence>
<dbReference type="EMBL" id="JACCBJ010000001">
    <property type="protein sequence ID" value="NYD74971.1"/>
    <property type="molecule type" value="Genomic_DNA"/>
</dbReference>
<gene>
    <name evidence="2" type="ORF">BJ963_002490</name>
</gene>
<dbReference type="Pfam" id="PF12730">
    <property type="entry name" value="ABC2_membrane_4"/>
    <property type="match status" value="1"/>
</dbReference>
<keyword evidence="1" id="KW-1133">Transmembrane helix</keyword>
<feature type="transmembrane region" description="Helical" evidence="1">
    <location>
        <begin position="156"/>
        <end position="177"/>
    </location>
</feature>
<accession>A0A852T278</accession>
<protein>
    <submittedName>
        <fullName evidence="2">ABC-2 type transport system permease protein</fullName>
    </submittedName>
</protein>
<dbReference type="AlphaFoldDB" id="A0A852T278"/>
<dbReference type="PANTHER" id="PTHR37305">
    <property type="entry name" value="INTEGRAL MEMBRANE PROTEIN-RELATED"/>
    <property type="match status" value="1"/>
</dbReference>
<evidence type="ECO:0000313" key="2">
    <source>
        <dbReference type="EMBL" id="NYD74971.1"/>
    </source>
</evidence>
<dbReference type="RefSeq" id="WP_179457032.1">
    <property type="nucleotide sequence ID" value="NZ_BAAAPX010000001.1"/>
</dbReference>
<keyword evidence="1" id="KW-0812">Transmembrane</keyword>
<feature type="transmembrane region" description="Helical" evidence="1">
    <location>
        <begin position="119"/>
        <end position="144"/>
    </location>
</feature>
<feature type="transmembrane region" description="Helical" evidence="1">
    <location>
        <begin position="184"/>
        <end position="210"/>
    </location>
</feature>
<proteinExistence type="predicted"/>
<feature type="transmembrane region" description="Helical" evidence="1">
    <location>
        <begin position="230"/>
        <end position="248"/>
    </location>
</feature>
<sequence>MTASLFAAALGVELQKSLRARVPVVAAILLVGGVVAICLSVTVAVAGGDPAIVAKLGPVVGEGGWNGYLNAALQVTAAAAAGACGILVSWSVGREFAEGTVSGLFALPVSRTVIAAAKLIAFAAWSTTVALALISALFIAGVLAGFGPLPRNGGEIAVRLLVLVLATAGVTLAAAWVATLTRGLLGGIAATVVLLASAQVVVFSGGGAWYPPSAPALWALDPTPTTAVPLAGALAVGGVFAVLTLLSWRRMELDR</sequence>
<keyword evidence="1" id="KW-0472">Membrane</keyword>
<dbReference type="PANTHER" id="PTHR37305:SF1">
    <property type="entry name" value="MEMBRANE PROTEIN"/>
    <property type="match status" value="1"/>
</dbReference>
<dbReference type="Proteomes" id="UP000589620">
    <property type="component" value="Unassembled WGS sequence"/>
</dbReference>
<evidence type="ECO:0000256" key="1">
    <source>
        <dbReference type="SAM" id="Phobius"/>
    </source>
</evidence>
<keyword evidence="3" id="KW-1185">Reference proteome</keyword>
<organism evidence="2 3">
    <name type="scientific">Leifsonia soli</name>
    <dbReference type="NCBI Taxonomy" id="582665"/>
    <lineage>
        <taxon>Bacteria</taxon>
        <taxon>Bacillati</taxon>
        <taxon>Actinomycetota</taxon>
        <taxon>Actinomycetes</taxon>
        <taxon>Micrococcales</taxon>
        <taxon>Microbacteriaceae</taxon>
        <taxon>Leifsonia</taxon>
    </lineage>
</organism>
<comment type="caution">
    <text evidence="2">The sequence shown here is derived from an EMBL/GenBank/DDBJ whole genome shotgun (WGS) entry which is preliminary data.</text>
</comment>